<feature type="compositionally biased region" description="Polar residues" evidence="1">
    <location>
        <begin position="99"/>
        <end position="109"/>
    </location>
</feature>
<name>A0A5J4UAR3_9EUKA</name>
<gene>
    <name evidence="2" type="ORF">EZS28_036826</name>
</gene>
<feature type="compositionally biased region" description="Low complexity" evidence="1">
    <location>
        <begin position="88"/>
        <end position="98"/>
    </location>
</feature>
<accession>A0A5J4UAR3</accession>
<dbReference type="Proteomes" id="UP000324800">
    <property type="component" value="Unassembled WGS sequence"/>
</dbReference>
<dbReference type="EMBL" id="SNRW01018123">
    <property type="protein sequence ID" value="KAA6367647.1"/>
    <property type="molecule type" value="Genomic_DNA"/>
</dbReference>
<reference evidence="2 3" key="1">
    <citation type="submission" date="2019-03" db="EMBL/GenBank/DDBJ databases">
        <title>Single cell metagenomics reveals metabolic interactions within the superorganism composed of flagellate Streblomastix strix and complex community of Bacteroidetes bacteria on its surface.</title>
        <authorList>
            <person name="Treitli S.C."/>
            <person name="Kolisko M."/>
            <person name="Husnik F."/>
            <person name="Keeling P."/>
            <person name="Hampl V."/>
        </authorList>
    </citation>
    <scope>NUCLEOTIDE SEQUENCE [LARGE SCALE GENOMIC DNA]</scope>
    <source>
        <strain evidence="2">ST1C</strain>
    </source>
</reference>
<dbReference type="AlphaFoldDB" id="A0A5J4UAR3"/>
<feature type="region of interest" description="Disordered" evidence="1">
    <location>
        <begin position="74"/>
        <end position="109"/>
    </location>
</feature>
<protein>
    <submittedName>
        <fullName evidence="2">Uncharacterized protein</fullName>
    </submittedName>
</protein>
<evidence type="ECO:0000313" key="2">
    <source>
        <dbReference type="EMBL" id="KAA6367647.1"/>
    </source>
</evidence>
<feature type="compositionally biased region" description="Basic and acidic residues" evidence="1">
    <location>
        <begin position="76"/>
        <end position="86"/>
    </location>
</feature>
<organism evidence="2 3">
    <name type="scientific">Streblomastix strix</name>
    <dbReference type="NCBI Taxonomy" id="222440"/>
    <lineage>
        <taxon>Eukaryota</taxon>
        <taxon>Metamonada</taxon>
        <taxon>Preaxostyla</taxon>
        <taxon>Oxymonadida</taxon>
        <taxon>Streblomastigidae</taxon>
        <taxon>Streblomastix</taxon>
    </lineage>
</organism>
<evidence type="ECO:0000256" key="1">
    <source>
        <dbReference type="SAM" id="MobiDB-lite"/>
    </source>
</evidence>
<proteinExistence type="predicted"/>
<sequence>MIDALSIIVQDAANHKFIITDSFLSKLFDLLRSDSQTKCNISHEARLLLSWVTDNELMKRIETIRDIVINDEEKEDENKNGSKESIKQQIDVQQEQEQNGTTEYQQQTSPHIQSVISQLPEFASIIKKIVSRDDLEGGRLIICEIANWITNEPEILELMLRRENINNDVIQALLQLLDSQPTDTVSIEYVIPIYKITNYCDEEYRSQLVQKGCEFNMLDLVIMCQ</sequence>
<evidence type="ECO:0000313" key="3">
    <source>
        <dbReference type="Proteomes" id="UP000324800"/>
    </source>
</evidence>
<comment type="caution">
    <text evidence="2">The sequence shown here is derived from an EMBL/GenBank/DDBJ whole genome shotgun (WGS) entry which is preliminary data.</text>
</comment>